<protein>
    <submittedName>
        <fullName evidence="1">Uncharacterized protein</fullName>
    </submittedName>
</protein>
<evidence type="ECO:0000313" key="1">
    <source>
        <dbReference type="EMBL" id="COV22624.1"/>
    </source>
</evidence>
<accession>A0A0U0RIA6</accession>
<dbReference type="Proteomes" id="UP000038802">
    <property type="component" value="Unassembled WGS sequence"/>
</dbReference>
<reference evidence="1" key="3">
    <citation type="submission" date="2015-03" db="EMBL/GenBank/DDBJ databases">
        <authorList>
            <person name="Murphy D."/>
        </authorList>
    </citation>
    <scope>NUCLEOTIDE SEQUENCE [LARGE SCALE GENOMIC DNA]</scope>
    <source>
        <strain evidence="1">K00500041</strain>
    </source>
</reference>
<evidence type="ECO:0000313" key="2">
    <source>
        <dbReference type="EMBL" id="COW76388.1"/>
    </source>
</evidence>
<dbReference type="EMBL" id="CSAE01000061">
    <property type="protein sequence ID" value="COV22624.1"/>
    <property type="molecule type" value="Genomic_DNA"/>
</dbReference>
<reference evidence="3 4" key="2">
    <citation type="submission" date="2015-03" db="EMBL/GenBank/DDBJ databases">
        <authorList>
            <consortium name="Pathogen Informatics"/>
        </authorList>
    </citation>
    <scope>NUCLEOTIDE SEQUENCE [LARGE SCALE GENOMIC DNA]</scope>
    <source>
        <strain evidence="3">K00500041</strain>
        <strain evidence="4">N09902308</strain>
    </source>
</reference>
<sequence>MISRIIVVAAITHCSSRPFKGFIVSFALLIFMRATSGCA</sequence>
<gene>
    <name evidence="1" type="ORF">ERS007703_00874</name>
    <name evidence="2" type="ORF">ERS007739_00018</name>
</gene>
<dbReference type="EMBL" id="CSBK01000003">
    <property type="protein sequence ID" value="COW76388.1"/>
    <property type="molecule type" value="Genomic_DNA"/>
</dbReference>
<dbReference type="AlphaFoldDB" id="A0A0U0RIA6"/>
<organism evidence="1 3">
    <name type="scientific">Mycobacterium tuberculosis</name>
    <dbReference type="NCBI Taxonomy" id="1773"/>
    <lineage>
        <taxon>Bacteria</taxon>
        <taxon>Bacillati</taxon>
        <taxon>Actinomycetota</taxon>
        <taxon>Actinomycetes</taxon>
        <taxon>Mycobacteriales</taxon>
        <taxon>Mycobacteriaceae</taxon>
        <taxon>Mycobacterium</taxon>
        <taxon>Mycobacterium tuberculosis complex</taxon>
    </lineage>
</organism>
<proteinExistence type="predicted"/>
<reference evidence="2" key="1">
    <citation type="submission" date="2015-03" db="EMBL/GenBank/DDBJ databases">
        <authorList>
            <consortium name="Pathogen Informatics"/>
            <person name="Murphy D."/>
        </authorList>
    </citation>
    <scope>NUCLEOTIDE SEQUENCE</scope>
    <source>
        <strain evidence="2">N09902308</strain>
    </source>
</reference>
<evidence type="ECO:0000313" key="3">
    <source>
        <dbReference type="Proteomes" id="UP000038802"/>
    </source>
</evidence>
<evidence type="ECO:0000313" key="4">
    <source>
        <dbReference type="Proteomes" id="UP000039021"/>
    </source>
</evidence>
<dbReference type="Proteomes" id="UP000039021">
    <property type="component" value="Unassembled WGS sequence"/>
</dbReference>
<name>A0A0U0RIA6_MYCTX</name>